<dbReference type="EMBL" id="NJHN03000008">
    <property type="protein sequence ID" value="KAH9426604.1"/>
    <property type="molecule type" value="Genomic_DNA"/>
</dbReference>
<protein>
    <submittedName>
        <fullName evidence="2">Uncharacterized protein</fullName>
    </submittedName>
</protein>
<proteinExistence type="predicted"/>
<evidence type="ECO:0000313" key="3">
    <source>
        <dbReference type="Proteomes" id="UP000887458"/>
    </source>
</evidence>
<keyword evidence="1" id="KW-0812">Transmembrane</keyword>
<gene>
    <name evidence="2" type="ORF">DERP_002703</name>
</gene>
<evidence type="ECO:0000256" key="1">
    <source>
        <dbReference type="SAM" id="Phobius"/>
    </source>
</evidence>
<keyword evidence="1" id="KW-1133">Transmembrane helix</keyword>
<comment type="caution">
    <text evidence="2">The sequence shown here is derived from an EMBL/GenBank/DDBJ whole genome shotgun (WGS) entry which is preliminary data.</text>
</comment>
<keyword evidence="3" id="KW-1185">Reference proteome</keyword>
<accession>A0ABQ8JVF1</accession>
<feature type="transmembrane region" description="Helical" evidence="1">
    <location>
        <begin position="28"/>
        <end position="47"/>
    </location>
</feature>
<reference evidence="2 3" key="1">
    <citation type="journal article" date="2018" name="J. Allergy Clin. Immunol.">
        <title>High-quality assembly of Dermatophagoides pteronyssinus genome and transcriptome reveals a wide range of novel allergens.</title>
        <authorList>
            <person name="Liu X.Y."/>
            <person name="Yang K.Y."/>
            <person name="Wang M.Q."/>
            <person name="Kwok J.S."/>
            <person name="Zeng X."/>
            <person name="Yang Z."/>
            <person name="Xiao X.J."/>
            <person name="Lau C.P."/>
            <person name="Li Y."/>
            <person name="Huang Z.M."/>
            <person name="Ba J.G."/>
            <person name="Yim A.K."/>
            <person name="Ouyang C.Y."/>
            <person name="Ngai S.M."/>
            <person name="Chan T.F."/>
            <person name="Leung E.L."/>
            <person name="Liu L."/>
            <person name="Liu Z.G."/>
            <person name="Tsui S.K."/>
        </authorList>
    </citation>
    <scope>NUCLEOTIDE SEQUENCE [LARGE SCALE GENOMIC DNA]</scope>
    <source>
        <strain evidence="2">Derp</strain>
    </source>
</reference>
<keyword evidence="1" id="KW-0472">Membrane</keyword>
<sequence>MDMVSIHDRYVYIVDDATDAVAASIDAWMERTFFIIILFSFLCGGYYSRHSNYNADRCLTLCDDDDARLMFSFAFDVSTVKTSISKFLIASSHFIINVVDPDIFFIDGL</sequence>
<organism evidence="2 3">
    <name type="scientific">Dermatophagoides pteronyssinus</name>
    <name type="common">European house dust mite</name>
    <dbReference type="NCBI Taxonomy" id="6956"/>
    <lineage>
        <taxon>Eukaryota</taxon>
        <taxon>Metazoa</taxon>
        <taxon>Ecdysozoa</taxon>
        <taxon>Arthropoda</taxon>
        <taxon>Chelicerata</taxon>
        <taxon>Arachnida</taxon>
        <taxon>Acari</taxon>
        <taxon>Acariformes</taxon>
        <taxon>Sarcoptiformes</taxon>
        <taxon>Astigmata</taxon>
        <taxon>Psoroptidia</taxon>
        <taxon>Analgoidea</taxon>
        <taxon>Pyroglyphidae</taxon>
        <taxon>Dermatophagoidinae</taxon>
        <taxon>Dermatophagoides</taxon>
    </lineage>
</organism>
<dbReference type="Proteomes" id="UP000887458">
    <property type="component" value="Unassembled WGS sequence"/>
</dbReference>
<reference evidence="2 3" key="2">
    <citation type="journal article" date="2022" name="Mol. Biol. Evol.">
        <title>Comparative Genomics Reveals Insights into the Divergent Evolution of Astigmatic Mites and Household Pest Adaptations.</title>
        <authorList>
            <person name="Xiong Q."/>
            <person name="Wan A.T."/>
            <person name="Liu X."/>
            <person name="Fung C.S."/>
            <person name="Xiao X."/>
            <person name="Malainual N."/>
            <person name="Hou J."/>
            <person name="Wang L."/>
            <person name="Wang M."/>
            <person name="Yang K.Y."/>
            <person name="Cui Y."/>
            <person name="Leung E.L."/>
            <person name="Nong W."/>
            <person name="Shin S.K."/>
            <person name="Au S.W."/>
            <person name="Jeong K.Y."/>
            <person name="Chew F.T."/>
            <person name="Hui J.H."/>
            <person name="Leung T.F."/>
            <person name="Tungtrongchitr A."/>
            <person name="Zhong N."/>
            <person name="Liu Z."/>
            <person name="Tsui S.K."/>
        </authorList>
    </citation>
    <scope>NUCLEOTIDE SEQUENCE [LARGE SCALE GENOMIC DNA]</scope>
    <source>
        <strain evidence="2">Derp</strain>
    </source>
</reference>
<evidence type="ECO:0000313" key="2">
    <source>
        <dbReference type="EMBL" id="KAH9426604.1"/>
    </source>
</evidence>
<name>A0ABQ8JVF1_DERPT</name>